<evidence type="ECO:0000256" key="3">
    <source>
        <dbReference type="ARBA" id="ARBA00022575"/>
    </source>
</evidence>
<keyword evidence="4" id="KW-0285">Flavoprotein</keyword>
<dbReference type="EMBL" id="JBHSDK010000021">
    <property type="protein sequence ID" value="MFC4336712.1"/>
    <property type="molecule type" value="Genomic_DNA"/>
</dbReference>
<evidence type="ECO:0000256" key="6">
    <source>
        <dbReference type="ARBA" id="ARBA00023002"/>
    </source>
</evidence>
<keyword evidence="3" id="KW-0216">Detoxification</keyword>
<evidence type="ECO:0000313" key="10">
    <source>
        <dbReference type="EMBL" id="MFC4336712.1"/>
    </source>
</evidence>
<comment type="similarity">
    <text evidence="2">Belongs to the nitronate monooxygenase family. NMO class I subfamily.</text>
</comment>
<protein>
    <recommendedName>
        <fullName evidence="8">Propionate 3-nitronate monooxygenase</fullName>
    </recommendedName>
</protein>
<reference evidence="11" key="1">
    <citation type="journal article" date="2019" name="Int. J. Syst. Evol. Microbiol.">
        <title>The Global Catalogue of Microorganisms (GCM) 10K type strain sequencing project: providing services to taxonomists for standard genome sequencing and annotation.</title>
        <authorList>
            <consortium name="The Broad Institute Genomics Platform"/>
            <consortium name="The Broad Institute Genome Sequencing Center for Infectious Disease"/>
            <person name="Wu L."/>
            <person name="Ma J."/>
        </authorList>
    </citation>
    <scope>NUCLEOTIDE SEQUENCE [LARGE SCALE GENOMIC DNA]</scope>
    <source>
        <strain evidence="11">IBRC-M 10908</strain>
    </source>
</reference>
<keyword evidence="7 10" id="KW-0503">Monooxygenase</keyword>
<dbReference type="InterPro" id="IPR004136">
    <property type="entry name" value="NMO"/>
</dbReference>
<evidence type="ECO:0000256" key="9">
    <source>
        <dbReference type="ARBA" id="ARBA00049401"/>
    </source>
</evidence>
<evidence type="ECO:0000256" key="7">
    <source>
        <dbReference type="ARBA" id="ARBA00023033"/>
    </source>
</evidence>
<sequence>MWDPAPSLPVLAAPMAGGASTPELVVAAARAGGAGFLAGGYKTAESLADQVGAVRRAGVPFGVNVFAPNPVPVDRREYRRYAEAVGDLASELGVELDVSHPTEDDDAWDDKIDLLLSDPVPMVSFTFGIPDRKVVSALRRAGSRVAQTVTSAEEACRAATAGADVLVVQGSEAGGHSATLTPRRPARPERLADLVGRLRSLGLPIIAAGGLATPGAVAEVVRAGARAAMVGTVLLRTEESGASAVHREALASPRFTETTVTRAFTGRPARALRNGFIDRFDRGAPHGYPALHHLTSPLRKAAAAEGEAEAVHLWAGTGYREARAESAERTLRRLGSGLRGGGQRT</sequence>
<keyword evidence="5" id="KW-0288">FMN</keyword>
<evidence type="ECO:0000256" key="4">
    <source>
        <dbReference type="ARBA" id="ARBA00022630"/>
    </source>
</evidence>
<evidence type="ECO:0000256" key="5">
    <source>
        <dbReference type="ARBA" id="ARBA00022643"/>
    </source>
</evidence>
<organism evidence="10 11">
    <name type="scientific">Salininema proteolyticum</name>
    <dbReference type="NCBI Taxonomy" id="1607685"/>
    <lineage>
        <taxon>Bacteria</taxon>
        <taxon>Bacillati</taxon>
        <taxon>Actinomycetota</taxon>
        <taxon>Actinomycetes</taxon>
        <taxon>Glycomycetales</taxon>
        <taxon>Glycomycetaceae</taxon>
        <taxon>Salininema</taxon>
    </lineage>
</organism>
<keyword evidence="11" id="KW-1185">Reference proteome</keyword>
<dbReference type="Gene3D" id="3.20.20.70">
    <property type="entry name" value="Aldolase class I"/>
    <property type="match status" value="1"/>
</dbReference>
<comment type="catalytic activity">
    <reaction evidence="9">
        <text>3 propionate 3-nitronate + 3 O2 + H2O = 3 3-oxopropanoate + 2 nitrate + nitrite + H2O2 + 3 H(+)</text>
        <dbReference type="Rhea" id="RHEA:57332"/>
        <dbReference type="ChEBI" id="CHEBI:15377"/>
        <dbReference type="ChEBI" id="CHEBI:15378"/>
        <dbReference type="ChEBI" id="CHEBI:15379"/>
        <dbReference type="ChEBI" id="CHEBI:16240"/>
        <dbReference type="ChEBI" id="CHEBI:16301"/>
        <dbReference type="ChEBI" id="CHEBI:17632"/>
        <dbReference type="ChEBI" id="CHEBI:33190"/>
        <dbReference type="ChEBI" id="CHEBI:136067"/>
    </reaction>
</comment>
<comment type="cofactor">
    <cofactor evidence="1">
        <name>FMN</name>
        <dbReference type="ChEBI" id="CHEBI:58210"/>
    </cofactor>
</comment>
<dbReference type="CDD" id="cd04730">
    <property type="entry name" value="NPD_like"/>
    <property type="match status" value="1"/>
</dbReference>
<dbReference type="Pfam" id="PF03060">
    <property type="entry name" value="NMO"/>
    <property type="match status" value="1"/>
</dbReference>
<keyword evidence="6" id="KW-0560">Oxidoreductase</keyword>
<dbReference type="PANTHER" id="PTHR42747:SF3">
    <property type="entry name" value="NITRONATE MONOOXYGENASE-RELATED"/>
    <property type="match status" value="1"/>
</dbReference>
<gene>
    <name evidence="10" type="ORF">ACFPET_16045</name>
</gene>
<evidence type="ECO:0000256" key="8">
    <source>
        <dbReference type="ARBA" id="ARBA00031155"/>
    </source>
</evidence>
<comment type="caution">
    <text evidence="10">The sequence shown here is derived from an EMBL/GenBank/DDBJ whole genome shotgun (WGS) entry which is preliminary data.</text>
</comment>
<accession>A0ABV8U1I3</accession>
<dbReference type="SUPFAM" id="SSF51412">
    <property type="entry name" value="Inosine monophosphate dehydrogenase (IMPDH)"/>
    <property type="match status" value="1"/>
</dbReference>
<dbReference type="InterPro" id="IPR013785">
    <property type="entry name" value="Aldolase_TIM"/>
</dbReference>
<dbReference type="GO" id="GO:0004497">
    <property type="term" value="F:monooxygenase activity"/>
    <property type="evidence" value="ECO:0007669"/>
    <property type="project" value="UniProtKB-KW"/>
</dbReference>
<evidence type="ECO:0000256" key="2">
    <source>
        <dbReference type="ARBA" id="ARBA00009881"/>
    </source>
</evidence>
<dbReference type="Proteomes" id="UP001595823">
    <property type="component" value="Unassembled WGS sequence"/>
</dbReference>
<dbReference type="PANTHER" id="PTHR42747">
    <property type="entry name" value="NITRONATE MONOOXYGENASE-RELATED"/>
    <property type="match status" value="1"/>
</dbReference>
<name>A0ABV8U1I3_9ACTN</name>
<evidence type="ECO:0000313" key="11">
    <source>
        <dbReference type="Proteomes" id="UP001595823"/>
    </source>
</evidence>
<dbReference type="RefSeq" id="WP_380622894.1">
    <property type="nucleotide sequence ID" value="NZ_JBHSDK010000021.1"/>
</dbReference>
<evidence type="ECO:0000256" key="1">
    <source>
        <dbReference type="ARBA" id="ARBA00001917"/>
    </source>
</evidence>
<proteinExistence type="inferred from homology"/>